<reference evidence="1 2" key="1">
    <citation type="journal article" date="2018" name="Sci. Rep.">
        <title>Genome sequence of the cauliflower mushroom Sparassis crispa (Hanabiratake) and its association with beneficial usage.</title>
        <authorList>
            <person name="Kiyama R."/>
            <person name="Furutani Y."/>
            <person name="Kawaguchi K."/>
            <person name="Nakanishi T."/>
        </authorList>
    </citation>
    <scope>NUCLEOTIDE SEQUENCE [LARGE SCALE GENOMIC DNA]</scope>
</reference>
<dbReference type="AlphaFoldDB" id="A0A401H1P2"/>
<gene>
    <name evidence="1" type="ORF">SCP_1301280</name>
</gene>
<keyword evidence="2" id="KW-1185">Reference proteome</keyword>
<evidence type="ECO:0000313" key="2">
    <source>
        <dbReference type="Proteomes" id="UP000287166"/>
    </source>
</evidence>
<proteinExistence type="predicted"/>
<protein>
    <submittedName>
        <fullName evidence="1">Uncharacterized protein</fullName>
    </submittedName>
</protein>
<dbReference type="GeneID" id="38785230"/>
<dbReference type="InParanoid" id="A0A401H1P2"/>
<name>A0A401H1P2_9APHY</name>
<dbReference type="OrthoDB" id="3259047at2759"/>
<comment type="caution">
    <text evidence="1">The sequence shown here is derived from an EMBL/GenBank/DDBJ whole genome shotgun (WGS) entry which is preliminary data.</text>
</comment>
<dbReference type="STRING" id="139825.A0A401H1P2"/>
<sequence>MMPGLVDAVFHGNVPIHDAAAAVQHGVRAVRSDDTSSLKKAVIEWLAEDITKSGIPINLTTKLGRGFNHPVTGKLLCPVVLDWSNPDMQLELKEGCAYIEDHLINSSDWPAFLYSEYNPQMPWVGMLRGSLLLKGFKHVFLSPTAANYESGEGRGTRSGNAALHRMTVVTPASIAYIATHLLFALSSSCVFNKFNVDVDLVGFYRSIKGFFYDSEWADEAQDLLDWWNRQIFPALYQAPATTMKGSHQMACMHAAKTAHAIAA</sequence>
<dbReference type="RefSeq" id="XP_027619226.1">
    <property type="nucleotide sequence ID" value="XM_027763425.1"/>
</dbReference>
<dbReference type="Pfam" id="PF20414">
    <property type="entry name" value="DUF6698"/>
    <property type="match status" value="1"/>
</dbReference>
<accession>A0A401H1P2</accession>
<dbReference type="InterPro" id="IPR046521">
    <property type="entry name" value="DUF6698"/>
</dbReference>
<organism evidence="1 2">
    <name type="scientific">Sparassis crispa</name>
    <dbReference type="NCBI Taxonomy" id="139825"/>
    <lineage>
        <taxon>Eukaryota</taxon>
        <taxon>Fungi</taxon>
        <taxon>Dikarya</taxon>
        <taxon>Basidiomycota</taxon>
        <taxon>Agaricomycotina</taxon>
        <taxon>Agaricomycetes</taxon>
        <taxon>Polyporales</taxon>
        <taxon>Sparassidaceae</taxon>
        <taxon>Sparassis</taxon>
    </lineage>
</organism>
<dbReference type="EMBL" id="BFAD01000013">
    <property type="protein sequence ID" value="GBE88313.1"/>
    <property type="molecule type" value="Genomic_DNA"/>
</dbReference>
<evidence type="ECO:0000313" key="1">
    <source>
        <dbReference type="EMBL" id="GBE88313.1"/>
    </source>
</evidence>
<dbReference type="Proteomes" id="UP000287166">
    <property type="component" value="Unassembled WGS sequence"/>
</dbReference>